<evidence type="ECO:0000313" key="2">
    <source>
        <dbReference type="EMBL" id="RHH79750.1"/>
    </source>
</evidence>
<name>A0A3R6CVZ5_9BACT</name>
<sequence>MKKRITIGTLTLLSLMGMFGCKQQETVEALMTLDVKADYPEKEWVVQDFLDVEYIPLETNDEFITQGSVKAIGKRFVLVTNLLNDGNIFVFDRKTGKAVRKINRKGQGAEEYAFINGIILDEEKDEMFVNSASNKKIFVYDLQGNFKRSFQHAEGAQYLDVFDYDADNLICYDMSASYKDGQKRDKEFYHALISKQDGSVTRAIPLPFDIIKAPFVQKGDMVAVASVRSITPDQGNWLLADTSSDTVYRYIPGKDKLIPFIVKKPAENPDMFLMMGVNTGRYCFMQTIGKEFNFEKGRGFPTTDLMYDSREKVVFKPIVLNADYTTRKRVDLISRLGNEEVAAYEILSADRLVEAYGKGELKGGLKEIAAGLDEESNPVLMLVKHKR</sequence>
<dbReference type="Gene3D" id="2.120.10.30">
    <property type="entry name" value="TolB, C-terminal domain"/>
    <property type="match status" value="1"/>
</dbReference>
<accession>A0A3R6CVZ5</accession>
<gene>
    <name evidence="2" type="ORF">DW191_00995</name>
    <name evidence="1" type="ORF">DW986_16885</name>
</gene>
<protein>
    <submittedName>
        <fullName evidence="1">6-bladed beta-propeller</fullName>
    </submittedName>
</protein>
<dbReference type="EMBL" id="QSEF01000028">
    <property type="protein sequence ID" value="RGZ44338.1"/>
    <property type="molecule type" value="Genomic_DNA"/>
</dbReference>
<reference evidence="3 4" key="1">
    <citation type="submission" date="2018-08" db="EMBL/GenBank/DDBJ databases">
        <title>A genome reference for cultivated species of the human gut microbiota.</title>
        <authorList>
            <person name="Zou Y."/>
            <person name="Xue W."/>
            <person name="Luo G."/>
        </authorList>
    </citation>
    <scope>NUCLEOTIDE SEQUENCE [LARGE SCALE GENOMIC DNA]</scope>
    <source>
        <strain evidence="2 3">AM16-50</strain>
        <strain evidence="1 4">AM50-15</strain>
    </source>
</reference>
<dbReference type="RefSeq" id="WP_122203568.1">
    <property type="nucleotide sequence ID" value="NZ_QRKC01000001.1"/>
</dbReference>
<dbReference type="InterPro" id="IPR011044">
    <property type="entry name" value="Quino_amine_DH_bsu"/>
</dbReference>
<dbReference type="Proteomes" id="UP000283732">
    <property type="component" value="Unassembled WGS sequence"/>
</dbReference>
<evidence type="ECO:0000313" key="4">
    <source>
        <dbReference type="Proteomes" id="UP000285173"/>
    </source>
</evidence>
<dbReference type="AlphaFoldDB" id="A0A3R6CVZ5"/>
<evidence type="ECO:0000313" key="3">
    <source>
        <dbReference type="Proteomes" id="UP000283732"/>
    </source>
</evidence>
<dbReference type="PROSITE" id="PS51257">
    <property type="entry name" value="PROKAR_LIPOPROTEIN"/>
    <property type="match status" value="1"/>
</dbReference>
<organism evidence="1 4">
    <name type="scientific">Parabacteroides merdae</name>
    <dbReference type="NCBI Taxonomy" id="46503"/>
    <lineage>
        <taxon>Bacteria</taxon>
        <taxon>Pseudomonadati</taxon>
        <taxon>Bacteroidota</taxon>
        <taxon>Bacteroidia</taxon>
        <taxon>Bacteroidales</taxon>
        <taxon>Tannerellaceae</taxon>
        <taxon>Parabacteroides</taxon>
    </lineage>
</organism>
<dbReference type="Pfam" id="PF17170">
    <property type="entry name" value="DUF5128"/>
    <property type="match status" value="1"/>
</dbReference>
<dbReference type="EMBL" id="QRKC01000001">
    <property type="protein sequence ID" value="RHH79750.1"/>
    <property type="molecule type" value="Genomic_DNA"/>
</dbReference>
<evidence type="ECO:0000313" key="1">
    <source>
        <dbReference type="EMBL" id="RGZ44338.1"/>
    </source>
</evidence>
<comment type="caution">
    <text evidence="1">The sequence shown here is derived from an EMBL/GenBank/DDBJ whole genome shotgun (WGS) entry which is preliminary data.</text>
</comment>
<proteinExistence type="predicted"/>
<dbReference type="SUPFAM" id="SSF50969">
    <property type="entry name" value="YVTN repeat-like/Quinoprotein amine dehydrogenase"/>
    <property type="match status" value="1"/>
</dbReference>
<dbReference type="Proteomes" id="UP000285173">
    <property type="component" value="Unassembled WGS sequence"/>
</dbReference>
<dbReference type="InterPro" id="IPR011042">
    <property type="entry name" value="6-blade_b-propeller_TolB-like"/>
</dbReference>